<sequence>MDNKNKTDKGLLGNEKIEEAVAALQQETTQEMLAHTLTVIRRRMREAGQLIVAVEPSVGDNNLNIQSVKTDDGKCWWMAFTSFDEELKGSGSVMSTFMADIEKMFESAINAEGIEGIIINPWNRTIMLDKELIRIVLG</sequence>
<dbReference type="EMBL" id="JACOPD010000001">
    <property type="protein sequence ID" value="MBC5679536.1"/>
    <property type="molecule type" value="Genomic_DNA"/>
</dbReference>
<name>A0ABR7FYE3_9FIRM</name>
<keyword evidence="2" id="KW-1185">Reference proteome</keyword>
<proteinExistence type="predicted"/>
<evidence type="ECO:0000313" key="1">
    <source>
        <dbReference type="EMBL" id="MBC5679536.1"/>
    </source>
</evidence>
<protein>
    <submittedName>
        <fullName evidence="1">SseB family protein</fullName>
    </submittedName>
</protein>
<dbReference type="RefSeq" id="WP_186835858.1">
    <property type="nucleotide sequence ID" value="NZ_JACOPD010000001.1"/>
</dbReference>
<dbReference type="Proteomes" id="UP000628463">
    <property type="component" value="Unassembled WGS sequence"/>
</dbReference>
<organism evidence="1 2">
    <name type="scientific">Lachnospira hominis</name>
    <name type="common">ex Liu et al. 2021</name>
    <dbReference type="NCBI Taxonomy" id="2763051"/>
    <lineage>
        <taxon>Bacteria</taxon>
        <taxon>Bacillati</taxon>
        <taxon>Bacillota</taxon>
        <taxon>Clostridia</taxon>
        <taxon>Lachnospirales</taxon>
        <taxon>Lachnospiraceae</taxon>
        <taxon>Lachnospira</taxon>
    </lineage>
</organism>
<reference evidence="1 2" key="1">
    <citation type="submission" date="2020-08" db="EMBL/GenBank/DDBJ databases">
        <title>Genome public.</title>
        <authorList>
            <person name="Liu C."/>
            <person name="Sun Q."/>
        </authorList>
    </citation>
    <scope>NUCLEOTIDE SEQUENCE [LARGE SCALE GENOMIC DNA]</scope>
    <source>
        <strain evidence="1 2">NSJ-43</strain>
    </source>
</reference>
<evidence type="ECO:0000313" key="2">
    <source>
        <dbReference type="Proteomes" id="UP000628463"/>
    </source>
</evidence>
<gene>
    <name evidence="1" type="ORF">H8S01_00980</name>
</gene>
<accession>A0ABR7FYE3</accession>
<comment type="caution">
    <text evidence="1">The sequence shown here is derived from an EMBL/GenBank/DDBJ whole genome shotgun (WGS) entry which is preliminary data.</text>
</comment>